<organism evidence="2 3">
    <name type="scientific">Bombardia bombarda</name>
    <dbReference type="NCBI Taxonomy" id="252184"/>
    <lineage>
        <taxon>Eukaryota</taxon>
        <taxon>Fungi</taxon>
        <taxon>Dikarya</taxon>
        <taxon>Ascomycota</taxon>
        <taxon>Pezizomycotina</taxon>
        <taxon>Sordariomycetes</taxon>
        <taxon>Sordariomycetidae</taxon>
        <taxon>Sordariales</taxon>
        <taxon>Lasiosphaeriaceae</taxon>
        <taxon>Bombardia</taxon>
    </lineage>
</organism>
<reference evidence="2" key="1">
    <citation type="submission" date="2023-06" db="EMBL/GenBank/DDBJ databases">
        <title>Genome-scale phylogeny and comparative genomics of the fungal order Sordariales.</title>
        <authorList>
            <consortium name="Lawrence Berkeley National Laboratory"/>
            <person name="Hensen N."/>
            <person name="Bonometti L."/>
            <person name="Westerberg I."/>
            <person name="Brannstrom I.O."/>
            <person name="Guillou S."/>
            <person name="Cros-Aarteil S."/>
            <person name="Calhoun S."/>
            <person name="Haridas S."/>
            <person name="Kuo A."/>
            <person name="Mondo S."/>
            <person name="Pangilinan J."/>
            <person name="Riley R."/>
            <person name="LaButti K."/>
            <person name="Andreopoulos B."/>
            <person name="Lipzen A."/>
            <person name="Chen C."/>
            <person name="Yanf M."/>
            <person name="Daum C."/>
            <person name="Ng V."/>
            <person name="Clum A."/>
            <person name="Steindorff A."/>
            <person name="Ohm R."/>
            <person name="Martin F."/>
            <person name="Silar P."/>
            <person name="Natvig D."/>
            <person name="Lalanne C."/>
            <person name="Gautier V."/>
            <person name="Ament-velasquez S.L."/>
            <person name="Kruys A."/>
            <person name="Hutchinson M.I."/>
            <person name="Powell A.J."/>
            <person name="Barry K."/>
            <person name="Miller A.N."/>
            <person name="Grigoriev I.V."/>
            <person name="Debuchy R."/>
            <person name="Gladieux P."/>
            <person name="Thoren M.H."/>
            <person name="Johannesson H."/>
        </authorList>
    </citation>
    <scope>NUCLEOTIDE SEQUENCE</scope>
    <source>
        <strain evidence="2">SMH3391-2</strain>
    </source>
</reference>
<evidence type="ECO:0000256" key="1">
    <source>
        <dbReference type="SAM" id="MobiDB-lite"/>
    </source>
</evidence>
<dbReference type="PANTHER" id="PTHR28158:SF1">
    <property type="entry name" value="SMALL RIBOSOMAL SUBUNIT PROTEIN MS45"/>
    <property type="match status" value="1"/>
</dbReference>
<keyword evidence="3" id="KW-1185">Reference proteome</keyword>
<dbReference type="InterPro" id="IPR021036">
    <property type="entry name" value="Ribosomal_mS45"/>
</dbReference>
<feature type="region of interest" description="Disordered" evidence="1">
    <location>
        <begin position="23"/>
        <end position="54"/>
    </location>
</feature>
<dbReference type="Proteomes" id="UP001174934">
    <property type="component" value="Unassembled WGS sequence"/>
</dbReference>
<sequence length="357" mass="40814">MPPRIRSSPGLLLNRAETSVLLHNAQPSPAAGRPWAAAATTSSSSSSSHYSPQCVSLLPQHHQQTSSFSTTASRDLSRNRTKFWAFLKKEGRDFKNAPGEPKYLGDLKGSKEKRHAPFPNNPTYKSEPVLSDVARETIWREIMKQGMPLKAVSAKYSVDMRRVAAVVRMKEIERQWEADHKPKALPYAKAITSMVPQHSLSEREQPFEPVNDVHVHSYTQQQLFWPASESREFTRKDAAEAFGEHILPPDEKMRIPELMQLEKDINAGVEKHEAYKSFLDATRESELQIANRERTRLMKEEANKTRVDSGRFEFRFERFNADNVGKNGRARKAVGWRYGVPFSDRRRAEVKIPTKME</sequence>
<dbReference type="AlphaFoldDB" id="A0AA39WBI7"/>
<dbReference type="GO" id="GO:0032543">
    <property type="term" value="P:mitochondrial translation"/>
    <property type="evidence" value="ECO:0007669"/>
    <property type="project" value="TreeGrafter"/>
</dbReference>
<dbReference type="GO" id="GO:0003735">
    <property type="term" value="F:structural constituent of ribosome"/>
    <property type="evidence" value="ECO:0007669"/>
    <property type="project" value="TreeGrafter"/>
</dbReference>
<accession>A0AA39WBI7</accession>
<protein>
    <submittedName>
        <fullName evidence="2">Eukaryotic mitochondrial regulator protein-domain-containing protein</fullName>
    </submittedName>
</protein>
<feature type="compositionally biased region" description="Low complexity" evidence="1">
    <location>
        <begin position="27"/>
        <end position="48"/>
    </location>
</feature>
<proteinExistence type="predicted"/>
<dbReference type="Pfam" id="PF12298">
    <property type="entry name" value="Bot1p"/>
    <property type="match status" value="1"/>
</dbReference>
<dbReference type="EMBL" id="JAULSR010000009">
    <property type="protein sequence ID" value="KAK0612358.1"/>
    <property type="molecule type" value="Genomic_DNA"/>
</dbReference>
<evidence type="ECO:0000313" key="2">
    <source>
        <dbReference type="EMBL" id="KAK0612358.1"/>
    </source>
</evidence>
<dbReference type="PANTHER" id="PTHR28158">
    <property type="entry name" value="37S RIBOSOMAL PROTEIN S35, MITOCHONDRIAL"/>
    <property type="match status" value="1"/>
</dbReference>
<evidence type="ECO:0000313" key="3">
    <source>
        <dbReference type="Proteomes" id="UP001174934"/>
    </source>
</evidence>
<comment type="caution">
    <text evidence="2">The sequence shown here is derived from an EMBL/GenBank/DDBJ whole genome shotgun (WGS) entry which is preliminary data.</text>
</comment>
<gene>
    <name evidence="2" type="ORF">B0T17DRAFT_499707</name>
</gene>
<feature type="region of interest" description="Disordered" evidence="1">
    <location>
        <begin position="95"/>
        <end position="124"/>
    </location>
</feature>
<dbReference type="GO" id="GO:0005763">
    <property type="term" value="C:mitochondrial small ribosomal subunit"/>
    <property type="evidence" value="ECO:0007669"/>
    <property type="project" value="TreeGrafter"/>
</dbReference>
<name>A0AA39WBI7_9PEZI</name>